<accession>A0ABP9HQ71</accession>
<keyword evidence="2" id="KW-1185">Reference proteome</keyword>
<dbReference type="Proteomes" id="UP001500466">
    <property type="component" value="Unassembled WGS sequence"/>
</dbReference>
<dbReference type="RefSeq" id="WP_345677731.1">
    <property type="nucleotide sequence ID" value="NZ_BAABHS010000017.1"/>
</dbReference>
<evidence type="ECO:0000313" key="2">
    <source>
        <dbReference type="Proteomes" id="UP001500466"/>
    </source>
</evidence>
<dbReference type="EMBL" id="BAABHS010000017">
    <property type="protein sequence ID" value="GAA4975724.1"/>
    <property type="molecule type" value="Genomic_DNA"/>
</dbReference>
<proteinExistence type="predicted"/>
<comment type="caution">
    <text evidence="1">The sequence shown here is derived from an EMBL/GenBank/DDBJ whole genome shotgun (WGS) entry which is preliminary data.</text>
</comment>
<evidence type="ECO:0008006" key="3">
    <source>
        <dbReference type="Google" id="ProtNLM"/>
    </source>
</evidence>
<sequence length="201" mass="23155">MDISLLQGQHQLIIRQNFRLIVNQYVVHLVNPDGTHGAVVAYAQQKRGKLKEEVILYTDDTKQYELARFKARQVIDMHAQHDVTAFDGTPLGMFSKNFRKSLLRSTWHLERPGVERATGQERSLFGAILRRVWGFIPYIGGYLPAPTYHFDFAGDDTKTPLLHVERQMKLRDQYMVTFPDPTLDRRLGLCVAVAMDAIQNR</sequence>
<reference evidence="2" key="1">
    <citation type="journal article" date="2019" name="Int. J. Syst. Evol. Microbiol.">
        <title>The Global Catalogue of Microorganisms (GCM) 10K type strain sequencing project: providing services to taxonomists for standard genome sequencing and annotation.</title>
        <authorList>
            <consortium name="The Broad Institute Genomics Platform"/>
            <consortium name="The Broad Institute Genome Sequencing Center for Infectious Disease"/>
            <person name="Wu L."/>
            <person name="Ma J."/>
        </authorList>
    </citation>
    <scope>NUCLEOTIDE SEQUENCE [LARGE SCALE GENOMIC DNA]</scope>
    <source>
        <strain evidence="2">JCM 17986</strain>
    </source>
</reference>
<gene>
    <name evidence="1" type="ORF">GCM10023205_48330</name>
</gene>
<organism evidence="1 2">
    <name type="scientific">Yinghuangia aomiensis</name>
    <dbReference type="NCBI Taxonomy" id="676205"/>
    <lineage>
        <taxon>Bacteria</taxon>
        <taxon>Bacillati</taxon>
        <taxon>Actinomycetota</taxon>
        <taxon>Actinomycetes</taxon>
        <taxon>Kitasatosporales</taxon>
        <taxon>Streptomycetaceae</taxon>
        <taxon>Yinghuangia</taxon>
    </lineage>
</organism>
<evidence type="ECO:0000313" key="1">
    <source>
        <dbReference type="EMBL" id="GAA4975724.1"/>
    </source>
</evidence>
<name>A0ABP9HQ71_9ACTN</name>
<protein>
    <recommendedName>
        <fullName evidence="3">Transposase</fullName>
    </recommendedName>
</protein>